<keyword evidence="4" id="KW-1185">Reference proteome</keyword>
<feature type="transmembrane region" description="Helical" evidence="1">
    <location>
        <begin position="56"/>
        <end position="80"/>
    </location>
</feature>
<accession>A0ABV7C2W7</accession>
<dbReference type="RefSeq" id="WP_123014384.1">
    <property type="nucleotide sequence ID" value="NZ_AP024912.1"/>
</dbReference>
<dbReference type="Pfam" id="PF14145">
    <property type="entry name" value="YrhK"/>
    <property type="match status" value="1"/>
</dbReference>
<feature type="transmembrane region" description="Helical" evidence="1">
    <location>
        <begin position="32"/>
        <end position="50"/>
    </location>
</feature>
<evidence type="ECO:0000313" key="4">
    <source>
        <dbReference type="Proteomes" id="UP001595384"/>
    </source>
</evidence>
<sequence>MQDKTNSYEIDLGREHIIIQQRYQALGALNDLLIAIWFLIGSFFFLNSQLEASGTWLFIVGSAQLIIKPFLKLSGLVHVARVRKKAPKWQP</sequence>
<dbReference type="InterPro" id="IPR025424">
    <property type="entry name" value="YrhK_domain"/>
</dbReference>
<proteinExistence type="predicted"/>
<keyword evidence="1" id="KW-1133">Transmembrane helix</keyword>
<evidence type="ECO:0000313" key="3">
    <source>
        <dbReference type="EMBL" id="MFC3022270.1"/>
    </source>
</evidence>
<reference evidence="4" key="1">
    <citation type="journal article" date="2019" name="Int. J. Syst. Evol. Microbiol.">
        <title>The Global Catalogue of Microorganisms (GCM) 10K type strain sequencing project: providing services to taxonomists for standard genome sequencing and annotation.</title>
        <authorList>
            <consortium name="The Broad Institute Genomics Platform"/>
            <consortium name="The Broad Institute Genome Sequencing Center for Infectious Disease"/>
            <person name="Wu L."/>
            <person name="Ma J."/>
        </authorList>
    </citation>
    <scope>NUCLEOTIDE SEQUENCE [LARGE SCALE GENOMIC DNA]</scope>
    <source>
        <strain evidence="4">KCTC 62784</strain>
    </source>
</reference>
<keyword evidence="1" id="KW-0472">Membrane</keyword>
<dbReference type="EMBL" id="JBHRSE010000002">
    <property type="protein sequence ID" value="MFC3022270.1"/>
    <property type="molecule type" value="Genomic_DNA"/>
</dbReference>
<comment type="caution">
    <text evidence="3">The sequence shown here is derived from an EMBL/GenBank/DDBJ whole genome shotgun (WGS) entry which is preliminary data.</text>
</comment>
<organism evidence="3 4">
    <name type="scientific">Vibrio zhugei</name>
    <dbReference type="NCBI Taxonomy" id="2479546"/>
    <lineage>
        <taxon>Bacteria</taxon>
        <taxon>Pseudomonadati</taxon>
        <taxon>Pseudomonadota</taxon>
        <taxon>Gammaproteobacteria</taxon>
        <taxon>Vibrionales</taxon>
        <taxon>Vibrionaceae</taxon>
        <taxon>Vibrio</taxon>
    </lineage>
</organism>
<evidence type="ECO:0000259" key="2">
    <source>
        <dbReference type="Pfam" id="PF14145"/>
    </source>
</evidence>
<dbReference type="Proteomes" id="UP001595384">
    <property type="component" value="Unassembled WGS sequence"/>
</dbReference>
<feature type="domain" description="YrhK" evidence="2">
    <location>
        <begin position="21"/>
        <end position="73"/>
    </location>
</feature>
<protein>
    <submittedName>
        <fullName evidence="3">YrhK family protein</fullName>
    </submittedName>
</protein>
<name>A0ABV7C2W7_9VIBR</name>
<keyword evidence="1" id="KW-0812">Transmembrane</keyword>
<evidence type="ECO:0000256" key="1">
    <source>
        <dbReference type="SAM" id="Phobius"/>
    </source>
</evidence>
<gene>
    <name evidence="3" type="ORF">ACFODT_00180</name>
</gene>